<evidence type="ECO:0000256" key="1">
    <source>
        <dbReference type="SAM" id="MobiDB-lite"/>
    </source>
</evidence>
<reference evidence="2" key="2">
    <citation type="submission" date="2020-09" db="EMBL/GenBank/DDBJ databases">
        <authorList>
            <person name="Sun Q."/>
            <person name="Ohkuma M."/>
        </authorList>
    </citation>
    <scope>NUCLEOTIDE SEQUENCE</scope>
    <source>
        <strain evidence="2">JCM 3086</strain>
    </source>
</reference>
<proteinExistence type="predicted"/>
<evidence type="ECO:0000313" key="3">
    <source>
        <dbReference type="Proteomes" id="UP000657574"/>
    </source>
</evidence>
<feature type="region of interest" description="Disordered" evidence="1">
    <location>
        <begin position="1"/>
        <end position="69"/>
    </location>
</feature>
<name>A0A917L7I7_9ACTN</name>
<organism evidence="2 3">
    <name type="scientific">Streptomyces brasiliensis</name>
    <dbReference type="NCBI Taxonomy" id="1954"/>
    <lineage>
        <taxon>Bacteria</taxon>
        <taxon>Bacillati</taxon>
        <taxon>Actinomycetota</taxon>
        <taxon>Actinomycetes</taxon>
        <taxon>Kitasatosporales</taxon>
        <taxon>Streptomycetaceae</taxon>
        <taxon>Streptomyces</taxon>
    </lineage>
</organism>
<accession>A0A917L7I7</accession>
<comment type="caution">
    <text evidence="2">The sequence shown here is derived from an EMBL/GenBank/DDBJ whole genome shotgun (WGS) entry which is preliminary data.</text>
</comment>
<protein>
    <submittedName>
        <fullName evidence="2">Uncharacterized protein</fullName>
    </submittedName>
</protein>
<reference evidence="2" key="1">
    <citation type="journal article" date="2014" name="Int. J. Syst. Evol. Microbiol.">
        <title>Complete genome sequence of Corynebacterium casei LMG S-19264T (=DSM 44701T), isolated from a smear-ripened cheese.</title>
        <authorList>
            <consortium name="US DOE Joint Genome Institute (JGI-PGF)"/>
            <person name="Walter F."/>
            <person name="Albersmeier A."/>
            <person name="Kalinowski J."/>
            <person name="Ruckert C."/>
        </authorList>
    </citation>
    <scope>NUCLEOTIDE SEQUENCE</scope>
    <source>
        <strain evidence="2">JCM 3086</strain>
    </source>
</reference>
<dbReference type="EMBL" id="BMQA01000038">
    <property type="protein sequence ID" value="GGJ50351.1"/>
    <property type="molecule type" value="Genomic_DNA"/>
</dbReference>
<dbReference type="Proteomes" id="UP000657574">
    <property type="component" value="Unassembled WGS sequence"/>
</dbReference>
<keyword evidence="3" id="KW-1185">Reference proteome</keyword>
<sequence>MPDGSEIGEIERANLGPSGQLRGDGSPFVDMAHREYDAGSGGGERSRGLTPEAAARTSDDRGSAGEIGNLSGVGFAHAANLDTDKKLGNGKIRVGSTCAC</sequence>
<evidence type="ECO:0000313" key="2">
    <source>
        <dbReference type="EMBL" id="GGJ50351.1"/>
    </source>
</evidence>
<gene>
    <name evidence="2" type="ORF">GCM10010121_071780</name>
</gene>
<dbReference type="AlphaFoldDB" id="A0A917L7I7"/>